<gene>
    <name evidence="12" type="ORF">SAMN06295920_102492</name>
</gene>
<feature type="domain" description="ABC-2 type transporter transmembrane" evidence="11">
    <location>
        <begin position="19"/>
        <end position="226"/>
    </location>
</feature>
<evidence type="ECO:0000259" key="11">
    <source>
        <dbReference type="Pfam" id="PF01061"/>
    </source>
</evidence>
<keyword evidence="9 10" id="KW-0472">Membrane</keyword>
<comment type="similarity">
    <text evidence="2">Belongs to the ABC-2 integral membrane protein family.</text>
</comment>
<organism evidence="12 13">
    <name type="scientific">Rhizorhabdus histidinilytica</name>
    <dbReference type="NCBI Taxonomy" id="439228"/>
    <lineage>
        <taxon>Bacteria</taxon>
        <taxon>Pseudomonadati</taxon>
        <taxon>Pseudomonadota</taxon>
        <taxon>Alphaproteobacteria</taxon>
        <taxon>Sphingomonadales</taxon>
        <taxon>Sphingomonadaceae</taxon>
        <taxon>Rhizorhabdus</taxon>
    </lineage>
</organism>
<dbReference type="AlphaFoldDB" id="A0A1T5B5G7"/>
<dbReference type="InterPro" id="IPR000412">
    <property type="entry name" value="ABC_2_transport"/>
</dbReference>
<reference evidence="13" key="1">
    <citation type="submission" date="2017-02" db="EMBL/GenBank/DDBJ databases">
        <authorList>
            <person name="Varghese N."/>
            <person name="Submissions S."/>
        </authorList>
    </citation>
    <scope>NUCLEOTIDE SEQUENCE [LARGE SCALE GENOMIC DNA]</scope>
    <source>
        <strain evidence="13">UM2</strain>
    </source>
</reference>
<dbReference type="PRINTS" id="PR00164">
    <property type="entry name" value="ABC2TRNSPORT"/>
</dbReference>
<feature type="transmembrane region" description="Helical" evidence="10">
    <location>
        <begin position="235"/>
        <end position="254"/>
    </location>
</feature>
<keyword evidence="8" id="KW-0625">Polysaccharide transport</keyword>
<accession>A0A1T5B5G7</accession>
<dbReference type="Pfam" id="PF01061">
    <property type="entry name" value="ABC2_membrane"/>
    <property type="match status" value="1"/>
</dbReference>
<dbReference type="Proteomes" id="UP000189818">
    <property type="component" value="Unassembled WGS sequence"/>
</dbReference>
<evidence type="ECO:0000256" key="4">
    <source>
        <dbReference type="ARBA" id="ARBA00022475"/>
    </source>
</evidence>
<keyword evidence="4" id="KW-1003">Cell membrane</keyword>
<keyword evidence="13" id="KW-1185">Reference proteome</keyword>
<dbReference type="PANTHER" id="PTHR30413">
    <property type="entry name" value="INNER MEMBRANE TRANSPORT PERMEASE"/>
    <property type="match status" value="1"/>
</dbReference>
<dbReference type="EMBL" id="FUYM01000002">
    <property type="protein sequence ID" value="SKB42317.1"/>
    <property type="molecule type" value="Genomic_DNA"/>
</dbReference>
<dbReference type="GO" id="GO:0140359">
    <property type="term" value="F:ABC-type transporter activity"/>
    <property type="evidence" value="ECO:0007669"/>
    <property type="project" value="InterPro"/>
</dbReference>
<feature type="transmembrane region" description="Helical" evidence="10">
    <location>
        <begin position="38"/>
        <end position="58"/>
    </location>
</feature>
<evidence type="ECO:0000256" key="9">
    <source>
        <dbReference type="ARBA" id="ARBA00023136"/>
    </source>
</evidence>
<evidence type="ECO:0000256" key="5">
    <source>
        <dbReference type="ARBA" id="ARBA00022597"/>
    </source>
</evidence>
<dbReference type="InterPro" id="IPR013525">
    <property type="entry name" value="ABC2_TM"/>
</dbReference>
<keyword evidence="7 10" id="KW-1133">Transmembrane helix</keyword>
<name>A0A1T5B5G7_9SPHN</name>
<proteinExistence type="inferred from homology"/>
<keyword evidence="3" id="KW-0813">Transport</keyword>
<evidence type="ECO:0000313" key="12">
    <source>
        <dbReference type="EMBL" id="SKB42317.1"/>
    </source>
</evidence>
<feature type="transmembrane region" description="Helical" evidence="10">
    <location>
        <begin position="146"/>
        <end position="172"/>
    </location>
</feature>
<dbReference type="OrthoDB" id="8479094at2"/>
<dbReference type="RefSeq" id="WP_079647223.1">
    <property type="nucleotide sequence ID" value="NZ_FUYM01000002.1"/>
</dbReference>
<sequence length="264" mass="29632">MTATRSSFYRDLTLQLDVIGALVLRELHTRFGRNNIGYLWMVGEPLMLATVIGALHAFQPGHIGSTMPPVAFSLVGYCVFIIFRGIFNRAESILESSLPLMYHRMISVLNLSLARVVVEAAGCVTTFVLLYTIIILLGFAEPPARPLWAIGGVAGMIWISFAWGLNVTAVTFEKPTLQRLVHPISYFMMPLSGAFFAVEWLPVYIQNAADWFPLVNIFEITRYGMFETASDKHLFPGYLIANCAIFTYTGLIGIRRVRNRIHLH</sequence>
<evidence type="ECO:0000256" key="7">
    <source>
        <dbReference type="ARBA" id="ARBA00022989"/>
    </source>
</evidence>
<feature type="transmembrane region" description="Helical" evidence="10">
    <location>
        <begin position="108"/>
        <end position="140"/>
    </location>
</feature>
<dbReference type="GO" id="GO:0015774">
    <property type="term" value="P:polysaccharide transport"/>
    <property type="evidence" value="ECO:0007669"/>
    <property type="project" value="UniProtKB-KW"/>
</dbReference>
<keyword evidence="5" id="KW-0762">Sugar transport</keyword>
<evidence type="ECO:0000256" key="3">
    <source>
        <dbReference type="ARBA" id="ARBA00022448"/>
    </source>
</evidence>
<evidence type="ECO:0000313" key="13">
    <source>
        <dbReference type="Proteomes" id="UP000189818"/>
    </source>
</evidence>
<evidence type="ECO:0000256" key="6">
    <source>
        <dbReference type="ARBA" id="ARBA00022692"/>
    </source>
</evidence>
<evidence type="ECO:0000256" key="8">
    <source>
        <dbReference type="ARBA" id="ARBA00023047"/>
    </source>
</evidence>
<keyword evidence="6 10" id="KW-0812">Transmembrane</keyword>
<evidence type="ECO:0000256" key="1">
    <source>
        <dbReference type="ARBA" id="ARBA00004651"/>
    </source>
</evidence>
<evidence type="ECO:0000256" key="10">
    <source>
        <dbReference type="SAM" id="Phobius"/>
    </source>
</evidence>
<feature type="transmembrane region" description="Helical" evidence="10">
    <location>
        <begin position="70"/>
        <end position="87"/>
    </location>
</feature>
<dbReference type="GO" id="GO:0043190">
    <property type="term" value="C:ATP-binding cassette (ABC) transporter complex"/>
    <property type="evidence" value="ECO:0007669"/>
    <property type="project" value="InterPro"/>
</dbReference>
<feature type="transmembrane region" description="Helical" evidence="10">
    <location>
        <begin position="184"/>
        <end position="205"/>
    </location>
</feature>
<dbReference type="PANTHER" id="PTHR30413:SF10">
    <property type="entry name" value="CAPSULE POLYSACCHARIDE EXPORT INNER-MEMBRANE PROTEIN CTRC"/>
    <property type="match status" value="1"/>
</dbReference>
<dbReference type="STRING" id="439228.SAMN06295920_102492"/>
<evidence type="ECO:0000256" key="2">
    <source>
        <dbReference type="ARBA" id="ARBA00007783"/>
    </source>
</evidence>
<comment type="subcellular location">
    <subcellularLocation>
        <location evidence="1">Cell membrane</location>
        <topology evidence="1">Multi-pass membrane protein</topology>
    </subcellularLocation>
</comment>
<protein>
    <submittedName>
        <fullName evidence="12">Capsular polysaccharide transport system permease protein</fullName>
    </submittedName>
</protein>
<dbReference type="GO" id="GO:0015920">
    <property type="term" value="P:lipopolysaccharide transport"/>
    <property type="evidence" value="ECO:0007669"/>
    <property type="project" value="TreeGrafter"/>
</dbReference>